<comment type="similarity">
    <text evidence="1">Belongs to the homoserine dehydrogenase family.</text>
</comment>
<evidence type="ECO:0000256" key="2">
    <source>
        <dbReference type="ARBA" id="ARBA00013213"/>
    </source>
</evidence>
<dbReference type="GO" id="GO:0009088">
    <property type="term" value="P:threonine biosynthetic process"/>
    <property type="evidence" value="ECO:0007669"/>
    <property type="project" value="UniProtKB-UniPathway"/>
</dbReference>
<reference evidence="5 6" key="1">
    <citation type="journal article" date="2016" name="Nat. Commun.">
        <title>Thousands of microbial genomes shed light on interconnected biogeochemical processes in an aquifer system.</title>
        <authorList>
            <person name="Anantharaman K."/>
            <person name="Brown C.T."/>
            <person name="Hug L.A."/>
            <person name="Sharon I."/>
            <person name="Castelle C.J."/>
            <person name="Probst A.J."/>
            <person name="Thomas B.C."/>
            <person name="Singh A."/>
            <person name="Wilkins M.J."/>
            <person name="Karaoz U."/>
            <person name="Brodie E.L."/>
            <person name="Williams K.H."/>
            <person name="Hubbard S.S."/>
            <person name="Banfield J.F."/>
        </authorList>
    </citation>
    <scope>NUCLEOTIDE SEQUENCE [LARGE SCALE GENOMIC DNA]</scope>
</reference>
<protein>
    <recommendedName>
        <fullName evidence="2">homoserine dehydrogenase</fullName>
        <ecNumber evidence="2">1.1.1.3</ecNumber>
    </recommendedName>
</protein>
<feature type="domain" description="Homoserine dehydrogenase catalytic" evidence="4">
    <location>
        <begin position="128"/>
        <end position="303"/>
    </location>
</feature>
<sequence length="316" mass="34868">MKTAVVIGRGKIGSSLIKELRKNNWRVKFSLDNNWVYRGNKKIGDAKNYRKYIKNVDCAFLAIPTFDNGKAAFDFIKCFAQKNIPIVTCEKGSLANYYFSLRPFANKIGYNATVGGGTRLLEYLHARNAKDFTEIVAVVNGTLNFIFDEIACGQSIGKAVSKAIQRGYTEPGATKPLDVVNSELRDVFLKSVILFNVSCLSSKTLCAKNIQLPKVSVADLKSILQDKKMRCVVSISRKPQRAIGGFCVKSGKWFLSAGFKSIDGYWLPHGVNNALLIREKMNDYLLQGPGAGVEPTVLSMIQDASKKFAASPSLKL</sequence>
<dbReference type="SUPFAM" id="SSF51735">
    <property type="entry name" value="NAD(P)-binding Rossmann-fold domains"/>
    <property type="match status" value="1"/>
</dbReference>
<dbReference type="AlphaFoldDB" id="A0A1G2KKQ6"/>
<name>A0A1G2KKQ6_9BACT</name>
<dbReference type="UniPathway" id="UPA00050">
    <property type="reaction ID" value="UER00063"/>
</dbReference>
<dbReference type="Gene3D" id="3.30.360.10">
    <property type="entry name" value="Dihydrodipicolinate Reductase, domain 2"/>
    <property type="match status" value="1"/>
</dbReference>
<dbReference type="PANTHER" id="PTHR43331:SF1">
    <property type="entry name" value="HOMOSERINE DEHYDROGENASE"/>
    <property type="match status" value="1"/>
</dbReference>
<gene>
    <name evidence="5" type="ORF">A3C07_04225</name>
</gene>
<evidence type="ECO:0000313" key="6">
    <source>
        <dbReference type="Proteomes" id="UP000179023"/>
    </source>
</evidence>
<evidence type="ECO:0000256" key="3">
    <source>
        <dbReference type="ARBA" id="ARBA00023002"/>
    </source>
</evidence>
<keyword evidence="3" id="KW-0560">Oxidoreductase</keyword>
<evidence type="ECO:0000313" key="5">
    <source>
        <dbReference type="EMBL" id="OGZ99101.1"/>
    </source>
</evidence>
<accession>A0A1G2KKQ6</accession>
<dbReference type="Gene3D" id="3.40.50.720">
    <property type="entry name" value="NAD(P)-binding Rossmann-like Domain"/>
    <property type="match status" value="1"/>
</dbReference>
<dbReference type="EMBL" id="MHQI01000048">
    <property type="protein sequence ID" value="OGZ99101.1"/>
    <property type="molecule type" value="Genomic_DNA"/>
</dbReference>
<comment type="caution">
    <text evidence="5">The sequence shown here is derived from an EMBL/GenBank/DDBJ whole genome shotgun (WGS) entry which is preliminary data.</text>
</comment>
<dbReference type="Proteomes" id="UP000179023">
    <property type="component" value="Unassembled WGS sequence"/>
</dbReference>
<dbReference type="InterPro" id="IPR001342">
    <property type="entry name" value="HDH_cat"/>
</dbReference>
<proteinExistence type="inferred from homology"/>
<dbReference type="SUPFAM" id="SSF55347">
    <property type="entry name" value="Glyceraldehyde-3-phosphate dehydrogenase-like, C-terminal domain"/>
    <property type="match status" value="1"/>
</dbReference>
<dbReference type="GO" id="GO:0004412">
    <property type="term" value="F:homoserine dehydrogenase activity"/>
    <property type="evidence" value="ECO:0007669"/>
    <property type="project" value="UniProtKB-EC"/>
</dbReference>
<organism evidence="5 6">
    <name type="scientific">Candidatus Sungbacteria bacterium RIFCSPHIGHO2_02_FULL_47_11</name>
    <dbReference type="NCBI Taxonomy" id="1802270"/>
    <lineage>
        <taxon>Bacteria</taxon>
        <taxon>Candidatus Sungiibacteriota</taxon>
    </lineage>
</organism>
<dbReference type="PANTHER" id="PTHR43331">
    <property type="entry name" value="HOMOSERINE DEHYDROGENASE"/>
    <property type="match status" value="1"/>
</dbReference>
<evidence type="ECO:0000256" key="1">
    <source>
        <dbReference type="ARBA" id="ARBA00006753"/>
    </source>
</evidence>
<dbReference type="UniPathway" id="UPA00051">
    <property type="reaction ID" value="UER00465"/>
</dbReference>
<dbReference type="STRING" id="1802270.A3C07_04225"/>
<evidence type="ECO:0000259" key="4">
    <source>
        <dbReference type="Pfam" id="PF00742"/>
    </source>
</evidence>
<dbReference type="EC" id="1.1.1.3" evidence="2"/>
<dbReference type="Pfam" id="PF00742">
    <property type="entry name" value="Homoserine_dh"/>
    <property type="match status" value="1"/>
</dbReference>
<dbReference type="InterPro" id="IPR036291">
    <property type="entry name" value="NAD(P)-bd_dom_sf"/>
</dbReference>